<name>A0A6J4S3L5_9SPHN</name>
<keyword evidence="1" id="KW-1133">Transmembrane helix</keyword>
<feature type="transmembrane region" description="Helical" evidence="1">
    <location>
        <begin position="12"/>
        <end position="32"/>
    </location>
</feature>
<gene>
    <name evidence="2" type="ORF">AVDCRST_MAG39-570</name>
</gene>
<evidence type="ECO:0000313" key="2">
    <source>
        <dbReference type="EMBL" id="CAA9487887.1"/>
    </source>
</evidence>
<proteinExistence type="predicted"/>
<organism evidence="2">
    <name type="scientific">uncultured Sphingomonadaceae bacterium</name>
    <dbReference type="NCBI Taxonomy" id="169976"/>
    <lineage>
        <taxon>Bacteria</taxon>
        <taxon>Pseudomonadati</taxon>
        <taxon>Pseudomonadota</taxon>
        <taxon>Alphaproteobacteria</taxon>
        <taxon>Sphingomonadales</taxon>
        <taxon>Sphingomonadaceae</taxon>
        <taxon>environmental samples</taxon>
    </lineage>
</organism>
<accession>A0A6J4S3L5</accession>
<keyword evidence="1" id="KW-0472">Membrane</keyword>
<keyword evidence="1" id="KW-0812">Transmembrane</keyword>
<dbReference type="EMBL" id="CADCVW010000024">
    <property type="protein sequence ID" value="CAA9487887.1"/>
    <property type="molecule type" value="Genomic_DNA"/>
</dbReference>
<feature type="transmembrane region" description="Helical" evidence="1">
    <location>
        <begin position="38"/>
        <end position="59"/>
    </location>
</feature>
<dbReference type="AlphaFoldDB" id="A0A6J4S3L5"/>
<sequence length="76" mass="8239">MLRSLVLDARRPLLAATLWGSIALYGPVGFVGLSIFPLHLLISFLYTLALFPFGVGDWFDFASPAANLLARTAPFA</sequence>
<evidence type="ECO:0000256" key="1">
    <source>
        <dbReference type="SAM" id="Phobius"/>
    </source>
</evidence>
<reference evidence="2" key="1">
    <citation type="submission" date="2020-02" db="EMBL/GenBank/DDBJ databases">
        <authorList>
            <person name="Meier V. D."/>
        </authorList>
    </citation>
    <scope>NUCLEOTIDE SEQUENCE</scope>
    <source>
        <strain evidence="2">AVDCRST_MAG39</strain>
    </source>
</reference>
<protein>
    <submittedName>
        <fullName evidence="2">Uncharacterized protein</fullName>
    </submittedName>
</protein>